<evidence type="ECO:0000256" key="1">
    <source>
        <dbReference type="SAM" id="MobiDB-lite"/>
    </source>
</evidence>
<name>A0AAN8NWM0_POLSC</name>
<organism evidence="2 3">
    <name type="scientific">Polyplax serrata</name>
    <name type="common">Common mouse louse</name>
    <dbReference type="NCBI Taxonomy" id="468196"/>
    <lineage>
        <taxon>Eukaryota</taxon>
        <taxon>Metazoa</taxon>
        <taxon>Ecdysozoa</taxon>
        <taxon>Arthropoda</taxon>
        <taxon>Hexapoda</taxon>
        <taxon>Insecta</taxon>
        <taxon>Pterygota</taxon>
        <taxon>Neoptera</taxon>
        <taxon>Paraneoptera</taxon>
        <taxon>Psocodea</taxon>
        <taxon>Troctomorpha</taxon>
        <taxon>Phthiraptera</taxon>
        <taxon>Anoplura</taxon>
        <taxon>Polyplacidae</taxon>
        <taxon>Polyplax</taxon>
    </lineage>
</organism>
<dbReference type="Proteomes" id="UP001372834">
    <property type="component" value="Unassembled WGS sequence"/>
</dbReference>
<protein>
    <submittedName>
        <fullName evidence="2">Uncharacterized protein</fullName>
    </submittedName>
</protein>
<evidence type="ECO:0000313" key="3">
    <source>
        <dbReference type="Proteomes" id="UP001372834"/>
    </source>
</evidence>
<sequence>MLPAHVPQPVTEVILDDSSSWSTMMLRVVLVLHFHCGISQNVKLVKLDLFEGLLSISGSVSYSDKSQEHRQCFEDQNTAEGEGPSP</sequence>
<dbReference type="EMBL" id="JAWJWE010000036">
    <property type="protein sequence ID" value="KAK6629580.1"/>
    <property type="molecule type" value="Genomic_DNA"/>
</dbReference>
<feature type="region of interest" description="Disordered" evidence="1">
    <location>
        <begin position="61"/>
        <end position="86"/>
    </location>
</feature>
<reference evidence="2 3" key="1">
    <citation type="submission" date="2023-10" db="EMBL/GenBank/DDBJ databases">
        <title>Genomes of two closely related lineages of the louse Polyplax serrata with different host specificities.</title>
        <authorList>
            <person name="Martinu J."/>
            <person name="Tarabai H."/>
            <person name="Stefka J."/>
            <person name="Hypsa V."/>
        </authorList>
    </citation>
    <scope>NUCLEOTIDE SEQUENCE [LARGE SCALE GENOMIC DNA]</scope>
    <source>
        <strain evidence="2">HR10_N</strain>
    </source>
</reference>
<comment type="caution">
    <text evidence="2">The sequence shown here is derived from an EMBL/GenBank/DDBJ whole genome shotgun (WGS) entry which is preliminary data.</text>
</comment>
<gene>
    <name evidence="2" type="ORF">RUM43_003397</name>
</gene>
<accession>A0AAN8NWM0</accession>
<dbReference type="AlphaFoldDB" id="A0AAN8NWM0"/>
<proteinExistence type="predicted"/>
<evidence type="ECO:0000313" key="2">
    <source>
        <dbReference type="EMBL" id="KAK6629580.1"/>
    </source>
</evidence>